<keyword evidence="5" id="KW-0560">Oxidoreductase</keyword>
<keyword evidence="3" id="KW-0285">Flavoprotein</keyword>
<dbReference type="GO" id="GO:0071949">
    <property type="term" value="F:FAD binding"/>
    <property type="evidence" value="ECO:0007669"/>
    <property type="project" value="InterPro"/>
</dbReference>
<comment type="cofactor">
    <cofactor evidence="1">
        <name>FAD</name>
        <dbReference type="ChEBI" id="CHEBI:57692"/>
    </cofactor>
</comment>
<dbReference type="AlphaFoldDB" id="A0A1H2HHZ3"/>
<dbReference type="CDD" id="cd01097">
    <property type="entry name" value="Tetrahydromethanopterin_reductase"/>
    <property type="match status" value="1"/>
</dbReference>
<dbReference type="SUPFAM" id="SSF56176">
    <property type="entry name" value="FAD-binding/transporter-associated domain-like"/>
    <property type="match status" value="1"/>
</dbReference>
<dbReference type="SUPFAM" id="SSF51679">
    <property type="entry name" value="Bacterial luciferase-like"/>
    <property type="match status" value="1"/>
</dbReference>
<dbReference type="Gene3D" id="3.40.462.20">
    <property type="match status" value="1"/>
</dbReference>
<protein>
    <submittedName>
        <fullName evidence="7">FAD/FMN-containing dehydrogenase</fullName>
    </submittedName>
</protein>
<dbReference type="PROSITE" id="PS00862">
    <property type="entry name" value="OX2_COVAL_FAD"/>
    <property type="match status" value="1"/>
</dbReference>
<keyword evidence="8" id="KW-1185">Reference proteome</keyword>
<proteinExistence type="inferred from homology"/>
<evidence type="ECO:0000256" key="1">
    <source>
        <dbReference type="ARBA" id="ARBA00001974"/>
    </source>
</evidence>
<gene>
    <name evidence="7" type="ORF">SAMN04488563_1053</name>
</gene>
<accession>A0A1H2HHZ3</accession>
<evidence type="ECO:0000256" key="5">
    <source>
        <dbReference type="ARBA" id="ARBA00023002"/>
    </source>
</evidence>
<organism evidence="7 8">
    <name type="scientific">Jiangella alkaliphila</name>
    <dbReference type="NCBI Taxonomy" id="419479"/>
    <lineage>
        <taxon>Bacteria</taxon>
        <taxon>Bacillati</taxon>
        <taxon>Actinomycetota</taxon>
        <taxon>Actinomycetes</taxon>
        <taxon>Jiangellales</taxon>
        <taxon>Jiangellaceae</taxon>
        <taxon>Jiangella</taxon>
    </lineage>
</organism>
<dbReference type="InterPro" id="IPR012951">
    <property type="entry name" value="BBE"/>
</dbReference>
<evidence type="ECO:0000313" key="7">
    <source>
        <dbReference type="EMBL" id="SDU31455.1"/>
    </source>
</evidence>
<dbReference type="GO" id="GO:0016705">
    <property type="term" value="F:oxidoreductase activity, acting on paired donors, with incorporation or reduction of molecular oxygen"/>
    <property type="evidence" value="ECO:0007669"/>
    <property type="project" value="InterPro"/>
</dbReference>
<dbReference type="InterPro" id="IPR016167">
    <property type="entry name" value="FAD-bd_PCMH_sub1"/>
</dbReference>
<dbReference type="Gene3D" id="3.30.465.10">
    <property type="match status" value="1"/>
</dbReference>
<dbReference type="Proteomes" id="UP000182977">
    <property type="component" value="Chromosome I"/>
</dbReference>
<dbReference type="InterPro" id="IPR006094">
    <property type="entry name" value="Oxid_FAD_bind_N"/>
</dbReference>
<reference evidence="8" key="1">
    <citation type="submission" date="2016-10" db="EMBL/GenBank/DDBJ databases">
        <authorList>
            <person name="Varghese N."/>
            <person name="Submissions S."/>
        </authorList>
    </citation>
    <scope>NUCLEOTIDE SEQUENCE [LARGE SCALE GENOMIC DNA]</scope>
    <source>
        <strain evidence="8">DSM 45079</strain>
    </source>
</reference>
<dbReference type="InterPro" id="IPR016166">
    <property type="entry name" value="FAD-bd_PCMH"/>
</dbReference>
<feature type="domain" description="FAD-binding PCMH-type" evidence="6">
    <location>
        <begin position="356"/>
        <end position="528"/>
    </location>
</feature>
<dbReference type="Gene3D" id="3.30.43.10">
    <property type="entry name" value="Uridine Diphospho-n-acetylenolpyruvylglucosamine Reductase, domain 2"/>
    <property type="match status" value="1"/>
</dbReference>
<dbReference type="Pfam" id="PF01565">
    <property type="entry name" value="FAD_binding_4"/>
    <property type="match status" value="1"/>
</dbReference>
<dbReference type="InterPro" id="IPR036661">
    <property type="entry name" value="Luciferase-like_sf"/>
</dbReference>
<evidence type="ECO:0000256" key="2">
    <source>
        <dbReference type="ARBA" id="ARBA00005466"/>
    </source>
</evidence>
<evidence type="ECO:0000259" key="6">
    <source>
        <dbReference type="PROSITE" id="PS51387"/>
    </source>
</evidence>
<name>A0A1H2HHZ3_9ACTN</name>
<dbReference type="STRING" id="419479.SAMN04488563_1053"/>
<dbReference type="InterPro" id="IPR050416">
    <property type="entry name" value="FAD-linked_Oxidoreductase"/>
</dbReference>
<evidence type="ECO:0000256" key="3">
    <source>
        <dbReference type="ARBA" id="ARBA00022630"/>
    </source>
</evidence>
<dbReference type="InterPro" id="IPR006093">
    <property type="entry name" value="Oxy_OxRdtase_FAD_BS"/>
</dbReference>
<dbReference type="PROSITE" id="PS51387">
    <property type="entry name" value="FAD_PCMH"/>
    <property type="match status" value="1"/>
</dbReference>
<keyword evidence="4" id="KW-0274">FAD</keyword>
<dbReference type="InterPro" id="IPR036318">
    <property type="entry name" value="FAD-bd_PCMH-like_sf"/>
</dbReference>
<dbReference type="InterPro" id="IPR011251">
    <property type="entry name" value="Luciferase-like_dom"/>
</dbReference>
<dbReference type="Gene3D" id="3.20.20.30">
    <property type="entry name" value="Luciferase-like domain"/>
    <property type="match status" value="1"/>
</dbReference>
<dbReference type="PANTHER" id="PTHR42973:SF39">
    <property type="entry name" value="FAD-BINDING PCMH-TYPE DOMAIN-CONTAINING PROTEIN"/>
    <property type="match status" value="1"/>
</dbReference>
<dbReference type="EMBL" id="LT629791">
    <property type="protein sequence ID" value="SDU31455.1"/>
    <property type="molecule type" value="Genomic_DNA"/>
</dbReference>
<dbReference type="PANTHER" id="PTHR42973">
    <property type="entry name" value="BINDING OXIDOREDUCTASE, PUTATIVE (AFU_ORTHOLOGUE AFUA_1G17690)-RELATED"/>
    <property type="match status" value="1"/>
</dbReference>
<evidence type="ECO:0000313" key="8">
    <source>
        <dbReference type="Proteomes" id="UP000182977"/>
    </source>
</evidence>
<evidence type="ECO:0000256" key="4">
    <source>
        <dbReference type="ARBA" id="ARBA00022827"/>
    </source>
</evidence>
<dbReference type="InterPro" id="IPR016169">
    <property type="entry name" value="FAD-bd_PCMH_sub2"/>
</dbReference>
<comment type="similarity">
    <text evidence="2">Belongs to the oxygen-dependent FAD-linked oxidoreductase family.</text>
</comment>
<sequence length="769" mass="81732">MGLPIRRLRNVNYGHRLEFGTFITPTNQSPQTPVALAQLSEQLGFDVVTFQDHPYQPAFLDTWTLLTWVAAQTSRVRLSANVHSIPLRTPAVLARAAASLDLLSDGRAELGLGAGGFWDAIQAMGGRRLSPGESVQALSEAIDVIRALWDVDTRGGARVDGEFYRLDGAKRGPAPKHPIPLWIGALKPRMLRLIGEKGDGWLPSLPYLESGDLKRGNAIIDEAARSAGRDPREIRRLVNIGGRFETSRTGFLQGTSQDWVDDLLPLVVEDGVGTLIVMGDDTRTMQQFAEEVMPALRSAVDDALPAGSAGERIRPAAAIAARRDGIDYDGVPASLRDSAVEPGDPDYRTVRGGYLRGGSPGLVLRPSSTAEVVEALAYARRHPSLPLGVRSGGHGISGRSTNDGGLVIDVGRLDGIEVLDEARRLVRIGAGARWMDVATTLAPHGWALSSGDYGGVGVGGLATAGGIGYLSRSHGLTIDHMVAAEIVLADGSVVRASETEHPDLFWAVRGAGGNLGIVTSFDFVADEVGDVGWGFLTQVAEDVEDYLVRWGAAVENAPRDFASFLVMGPPRNGQPAIAQSRSVVESSDPDVVVARLQEIASIAPLYDQEVTITSYAGILQNAAGPAHVATGEPLAHSGLVEHITPEFAAAVATALSSGAIYFFQIRAVGGAVSDVPSDATAYAHRSANFSVTAMGANARRLGEVWATLQPFFSGLYLSFETDQTDEVLAAAFPPATLERLRDLKDRYDPDNVFRHNFNVAPTAAAAVAT</sequence>
<dbReference type="Pfam" id="PF08031">
    <property type="entry name" value="BBE"/>
    <property type="match status" value="1"/>
</dbReference>
<dbReference type="OrthoDB" id="9775082at2"/>
<dbReference type="Pfam" id="PF00296">
    <property type="entry name" value="Bac_luciferase"/>
    <property type="match status" value="1"/>
</dbReference>